<keyword evidence="1" id="KW-0472">Membrane</keyword>
<dbReference type="InterPro" id="IPR010718">
    <property type="entry name" value="DUF1294"/>
</dbReference>
<keyword evidence="1" id="KW-1133">Transmembrane helix</keyword>
<proteinExistence type="predicted"/>
<feature type="transmembrane region" description="Helical" evidence="1">
    <location>
        <begin position="73"/>
        <end position="92"/>
    </location>
</feature>
<evidence type="ECO:0008006" key="4">
    <source>
        <dbReference type="Google" id="ProtNLM"/>
    </source>
</evidence>
<reference evidence="2 3" key="1">
    <citation type="journal article" date="2016" name="Environ. Microbiol.">
        <title>Genomic resolution of a cold subsurface aquifer community provides metabolic insights for novel microbes adapted to high CO concentrations.</title>
        <authorList>
            <person name="Probst A.J."/>
            <person name="Castelle C.J."/>
            <person name="Singh A."/>
            <person name="Brown C.T."/>
            <person name="Anantharaman K."/>
            <person name="Sharon I."/>
            <person name="Hug L.A."/>
            <person name="Burstein D."/>
            <person name="Emerson J.B."/>
            <person name="Thomas B.C."/>
            <person name="Banfield J.F."/>
        </authorList>
    </citation>
    <scope>NUCLEOTIDE SEQUENCE [LARGE SCALE GENOMIC DNA]</scope>
    <source>
        <strain evidence="2">CG1_02_32_51</strain>
    </source>
</reference>
<evidence type="ECO:0000313" key="3">
    <source>
        <dbReference type="Proteomes" id="UP000181941"/>
    </source>
</evidence>
<name>A0A1J4U883_9BACT</name>
<evidence type="ECO:0000313" key="2">
    <source>
        <dbReference type="EMBL" id="OIO18758.1"/>
    </source>
</evidence>
<dbReference type="GO" id="GO:0003676">
    <property type="term" value="F:nucleic acid binding"/>
    <property type="evidence" value="ECO:0007669"/>
    <property type="project" value="InterPro"/>
</dbReference>
<dbReference type="PIRSF" id="PIRSF002599">
    <property type="entry name" value="Cold_shock_A"/>
    <property type="match status" value="1"/>
</dbReference>
<feature type="transmembrane region" description="Helical" evidence="1">
    <location>
        <begin position="44"/>
        <end position="61"/>
    </location>
</feature>
<dbReference type="Pfam" id="PF06961">
    <property type="entry name" value="DUF1294"/>
    <property type="match status" value="1"/>
</dbReference>
<feature type="transmembrane region" description="Helical" evidence="1">
    <location>
        <begin position="12"/>
        <end position="28"/>
    </location>
</feature>
<dbReference type="AlphaFoldDB" id="A0A1J4U883"/>
<keyword evidence="1" id="KW-0812">Transmembrane</keyword>
<gene>
    <name evidence="2" type="ORF">AUJ23_03080</name>
</gene>
<comment type="caution">
    <text evidence="2">The sequence shown here is derived from an EMBL/GenBank/DDBJ whole genome shotgun (WGS) entry which is preliminary data.</text>
</comment>
<dbReference type="Proteomes" id="UP000181941">
    <property type="component" value="Unassembled WGS sequence"/>
</dbReference>
<evidence type="ECO:0000256" key="1">
    <source>
        <dbReference type="SAM" id="Phobius"/>
    </source>
</evidence>
<sequence>MFKLSNFQSTILAYFVLINFITFITFGIDKGKAINNNRRVSEKTLWVMSLLGGSLGALLAMKTFRHKTKKLSFQVVLALILALQVLLIYLILK</sequence>
<accession>A0A1J4U883</accession>
<dbReference type="InterPro" id="IPR012156">
    <property type="entry name" value="Cold_shock_CspA"/>
</dbReference>
<protein>
    <recommendedName>
        <fullName evidence="4">Cold-shock protein</fullName>
    </recommendedName>
</protein>
<organism evidence="2 3">
    <name type="scientific">Candidatus Magasanikbacteria bacterium CG1_02_32_51</name>
    <dbReference type="NCBI Taxonomy" id="1805238"/>
    <lineage>
        <taxon>Bacteria</taxon>
        <taxon>Candidatus Magasanikiibacteriota</taxon>
    </lineage>
</organism>
<dbReference type="EMBL" id="MNVC01000034">
    <property type="protein sequence ID" value="OIO18758.1"/>
    <property type="molecule type" value="Genomic_DNA"/>
</dbReference>